<feature type="region of interest" description="Disordered" evidence="1">
    <location>
        <begin position="97"/>
        <end position="136"/>
    </location>
</feature>
<accession>A0A225DLI6</accession>
<sequence length="136" mass="14137">MSHAAVDGLDRSADDPGVARVVYLLAHTVVAARTADFPARAAELGIDLPDAPTLFDLTAGMSEAIRAWHASTRNPRTDLAEMAELAAAEALTDLVPVTRASCSPRSGSGRQSASCRPRRGSRPSGTRSSPRSPAGS</sequence>
<proteinExistence type="predicted"/>
<gene>
    <name evidence="2" type="ORF">FRUB_05981</name>
</gene>
<protein>
    <submittedName>
        <fullName evidence="2">Uncharacterized protein</fullName>
    </submittedName>
</protein>
<feature type="compositionally biased region" description="Polar residues" evidence="1">
    <location>
        <begin position="100"/>
        <end position="111"/>
    </location>
</feature>
<comment type="caution">
    <text evidence="2">The sequence shown here is derived from an EMBL/GenBank/DDBJ whole genome shotgun (WGS) entry which is preliminary data.</text>
</comment>
<organism evidence="2 3">
    <name type="scientific">Fimbriiglobus ruber</name>
    <dbReference type="NCBI Taxonomy" id="1908690"/>
    <lineage>
        <taxon>Bacteria</taxon>
        <taxon>Pseudomonadati</taxon>
        <taxon>Planctomycetota</taxon>
        <taxon>Planctomycetia</taxon>
        <taxon>Gemmatales</taxon>
        <taxon>Gemmataceae</taxon>
        <taxon>Fimbriiglobus</taxon>
    </lineage>
</organism>
<evidence type="ECO:0000256" key="1">
    <source>
        <dbReference type="SAM" id="MobiDB-lite"/>
    </source>
</evidence>
<keyword evidence="3" id="KW-1185">Reference proteome</keyword>
<dbReference type="RefSeq" id="WP_143393520.1">
    <property type="nucleotide sequence ID" value="NZ_NIDE01000010.1"/>
</dbReference>
<dbReference type="AlphaFoldDB" id="A0A225DLI6"/>
<dbReference type="EMBL" id="NIDE01000010">
    <property type="protein sequence ID" value="OWK39418.1"/>
    <property type="molecule type" value="Genomic_DNA"/>
</dbReference>
<reference evidence="3" key="1">
    <citation type="submission" date="2017-06" db="EMBL/GenBank/DDBJ databases">
        <title>Genome analysis of Fimbriiglobus ruber SP5, the first member of the order Planctomycetales with confirmed chitinolytic capability.</title>
        <authorList>
            <person name="Ravin N.V."/>
            <person name="Rakitin A.L."/>
            <person name="Ivanova A.A."/>
            <person name="Beletsky A.V."/>
            <person name="Kulichevskaya I.S."/>
            <person name="Mardanov A.V."/>
            <person name="Dedysh S.N."/>
        </authorList>
    </citation>
    <scope>NUCLEOTIDE SEQUENCE [LARGE SCALE GENOMIC DNA]</scope>
    <source>
        <strain evidence="3">SP5</strain>
    </source>
</reference>
<evidence type="ECO:0000313" key="2">
    <source>
        <dbReference type="EMBL" id="OWK39418.1"/>
    </source>
</evidence>
<name>A0A225DLI6_9BACT</name>
<feature type="compositionally biased region" description="Low complexity" evidence="1">
    <location>
        <begin position="122"/>
        <end position="136"/>
    </location>
</feature>
<dbReference type="Proteomes" id="UP000214646">
    <property type="component" value="Unassembled WGS sequence"/>
</dbReference>
<evidence type="ECO:0000313" key="3">
    <source>
        <dbReference type="Proteomes" id="UP000214646"/>
    </source>
</evidence>